<keyword evidence="9" id="KW-1185">Reference proteome</keyword>
<dbReference type="PROSITE" id="PS50853">
    <property type="entry name" value="FN3"/>
    <property type="match status" value="2"/>
</dbReference>
<feature type="compositionally biased region" description="Basic and acidic residues" evidence="4">
    <location>
        <begin position="1819"/>
        <end position="1836"/>
    </location>
</feature>
<organism evidence="8 9">
    <name type="scientific">Aldrovandia affinis</name>
    <dbReference type="NCBI Taxonomy" id="143900"/>
    <lineage>
        <taxon>Eukaryota</taxon>
        <taxon>Metazoa</taxon>
        <taxon>Chordata</taxon>
        <taxon>Craniata</taxon>
        <taxon>Vertebrata</taxon>
        <taxon>Euteleostomi</taxon>
        <taxon>Actinopterygii</taxon>
        <taxon>Neopterygii</taxon>
        <taxon>Teleostei</taxon>
        <taxon>Notacanthiformes</taxon>
        <taxon>Halosauridae</taxon>
        <taxon>Aldrovandia</taxon>
    </lineage>
</organism>
<dbReference type="GO" id="GO:0098609">
    <property type="term" value="P:cell-cell adhesion"/>
    <property type="evidence" value="ECO:0007669"/>
    <property type="project" value="TreeGrafter"/>
</dbReference>
<feature type="chain" id="PRO_5042027188" description="Protein turtle homolog A-like" evidence="5">
    <location>
        <begin position="26"/>
        <end position="1861"/>
    </location>
</feature>
<feature type="domain" description="Ig-like" evidence="6">
    <location>
        <begin position="141"/>
        <end position="226"/>
    </location>
</feature>
<feature type="signal peptide" evidence="5">
    <location>
        <begin position="1"/>
        <end position="25"/>
    </location>
</feature>
<dbReference type="InterPro" id="IPR036116">
    <property type="entry name" value="FN3_sf"/>
</dbReference>
<dbReference type="Proteomes" id="UP001221898">
    <property type="component" value="Unassembled WGS sequence"/>
</dbReference>
<name>A0AAD7SUP4_9TELE</name>
<feature type="domain" description="Ig-like" evidence="6">
    <location>
        <begin position="422"/>
        <end position="506"/>
    </location>
</feature>
<dbReference type="SMART" id="SM00409">
    <property type="entry name" value="IG"/>
    <property type="match status" value="5"/>
</dbReference>
<feature type="compositionally biased region" description="Basic and acidic residues" evidence="4">
    <location>
        <begin position="1428"/>
        <end position="1442"/>
    </location>
</feature>
<evidence type="ECO:0000256" key="4">
    <source>
        <dbReference type="SAM" id="MobiDB-lite"/>
    </source>
</evidence>
<dbReference type="Gene3D" id="2.60.40.10">
    <property type="entry name" value="Immunoglobulins"/>
    <property type="match status" value="7"/>
</dbReference>
<feature type="compositionally biased region" description="Basic and acidic residues" evidence="4">
    <location>
        <begin position="1231"/>
        <end position="1241"/>
    </location>
</feature>
<dbReference type="CDD" id="cd00063">
    <property type="entry name" value="FN3"/>
    <property type="match status" value="2"/>
</dbReference>
<feature type="compositionally biased region" description="Polar residues" evidence="4">
    <location>
        <begin position="1596"/>
        <end position="1609"/>
    </location>
</feature>
<feature type="compositionally biased region" description="Polar residues" evidence="4">
    <location>
        <begin position="1342"/>
        <end position="1353"/>
    </location>
</feature>
<evidence type="ECO:0000256" key="3">
    <source>
        <dbReference type="ARBA" id="ARBA00023319"/>
    </source>
</evidence>
<feature type="domain" description="Ig-like" evidence="6">
    <location>
        <begin position="326"/>
        <end position="417"/>
    </location>
</feature>
<feature type="compositionally biased region" description="Low complexity" evidence="4">
    <location>
        <begin position="1610"/>
        <end position="1622"/>
    </location>
</feature>
<accession>A0AAD7SUP4</accession>
<dbReference type="InterPro" id="IPR003598">
    <property type="entry name" value="Ig_sub2"/>
</dbReference>
<dbReference type="SMART" id="SM00408">
    <property type="entry name" value="IGc2"/>
    <property type="match status" value="4"/>
</dbReference>
<feature type="compositionally biased region" description="Basic and acidic residues" evidence="4">
    <location>
        <begin position="874"/>
        <end position="888"/>
    </location>
</feature>
<feature type="region of interest" description="Disordered" evidence="4">
    <location>
        <begin position="1809"/>
        <end position="1852"/>
    </location>
</feature>
<reference evidence="8" key="1">
    <citation type="journal article" date="2023" name="Science">
        <title>Genome structures resolve the early diversification of teleost fishes.</title>
        <authorList>
            <person name="Parey E."/>
            <person name="Louis A."/>
            <person name="Montfort J."/>
            <person name="Bouchez O."/>
            <person name="Roques C."/>
            <person name="Iampietro C."/>
            <person name="Lluch J."/>
            <person name="Castinel A."/>
            <person name="Donnadieu C."/>
            <person name="Desvignes T."/>
            <person name="Floi Bucao C."/>
            <person name="Jouanno E."/>
            <person name="Wen M."/>
            <person name="Mejri S."/>
            <person name="Dirks R."/>
            <person name="Jansen H."/>
            <person name="Henkel C."/>
            <person name="Chen W.J."/>
            <person name="Zahm M."/>
            <person name="Cabau C."/>
            <person name="Klopp C."/>
            <person name="Thompson A.W."/>
            <person name="Robinson-Rechavi M."/>
            <person name="Braasch I."/>
            <person name="Lecointre G."/>
            <person name="Bobe J."/>
            <person name="Postlethwait J.H."/>
            <person name="Berthelot C."/>
            <person name="Roest Crollius H."/>
            <person name="Guiguen Y."/>
        </authorList>
    </citation>
    <scope>NUCLEOTIDE SEQUENCE</scope>
    <source>
        <strain evidence="8">NC1722</strain>
    </source>
</reference>
<sequence length="1861" mass="201377">MQSERLQLLGVCVVFAICLPALVQGKDSVVRAKLGGVVELGCSLAPPTSDARATPLFPLHVVEWVRRDSDVPVLIKFGAYSPRVHPSYEGRVSLSHSAALLVEGIRLEDEGWFECRILRLNSTMAGSRNGTWTFLSVTAPPVFTKTPPPVLEALQGNSLALTCSAHGNPPPVITWRKDGMAAGKGEEAEVVDGTLTVVSVTRQTAGVYECQVSNTEGSLTHATQLRVKGPPAILIPPKDTALNLSQNALLRCRAEAYPPNMTYVWRRQGENVYHIDSLKSRVKILVDGTLLIPTLIPEDSGNYTCMPTNGLLTPPTASAYLTVKHPAQVMQMPQVTYLPSGMGGSIVCPVRAEPPLLSVSWTKDGQALDLNMYPGWMLTSEGSLFIAAANDDAVGTYACTAYNSYGTMGPSRPTQVVLQDAPSFKVLPREEYQQLVDTELVIPCQAHGDPSPSITWAKVGPAPRSPYMVAPNGSLVLQPLSKDHQGSWECRATNRVATVSTGIRVSVLGTSPHAVSSVSIVPGTNQANVSWVPGFDGGHSQKFTVWLKQKFRPKQKWVSFPVTPSISHLLVTGLLPGTDYQLSVLPQNKVGIGPFSEIVTVQTLVPLTDLPPAVTMVPKLAPPTSLWANQSSIGIVLKWVPPLPEGPPITGFILQSRLEGEEEWSTLDEDIGADDSEVLLQGLLKDCSYELRMLAHRDGLVGTPSQSLNVSTTGMGMPLVRTRNQERAPASHMATVLGSVGFLCAAVLLLLGAACFVSRKKRRRRRKKREDNPDTLKKCPPVKSGILTDSPDSVLKMKVCLLNSVFPKLSWSNSDLSSMDDGSCTEYQDQDRQLLSPPLLKSCLGETGDGEGAPSSSVLESISRGPDGRFIVQPHEDSNLAHNEDFPERPAGGGVSGSGRTSRWSSRKTYSLCSETDEKPDRALVLSVDLPNVSESSYSDSDSDSDSCGSVRRCPPASVNLGGTFPRRGGRDGCAGYLPRDAARELADGRALVMQMERERETGHLSRCLTLARERETLERELERCEARLSLRSWRRETGAQGGTQGEEEGDEAPAREGTQLEGRARSLDYRGGRYVEARTKGPTISSSSYAQRDDSTVSSVSSRVVERAWPPHTRWNESGARPYTSLSLPPLLHTTPDSTCLLSDDITAENCHWRAPPKEAAPWGAGVISVHEARMAAGAAEGGQERNLNFTQNTSDSAQKRLREGGGGEDDEYGVKEHKVSTLPHRRGGGRGESKTRETESMGMLPGGSSTPYFPEFEKEVDRAPLWKSDKGLFTDSSSPLTHVASDGSGNQSNLSQIFGSARTNLMPQLCEMSQLHTSPILKYLSLPGFVEMNVDEPMNEDNTGPASSGPTLGQKPRTVFPSDQKAIPKVWEVHAECERETSLNRKCAALLEESPAVHLGLSANAEPLERENHHWPAEPEAVGSCKRAESSEKRRPDSSETLHQTLRRSQSLTREVGAGQGGQKEPKDHKSLTCSQDPEIQGSRTKVLPSGRDPLPPGCGQTPPSIMNKTLRRGSSRAQSAEPVLRKSASLRSQSLEQRNSNANPVSKTSHREEFPSPEVWVRSLSLGCAPKAALSLGRGPEGQGSASAPHHQSCLSWGSPHNSGAAPTSSSLSTPLSPTMDPQRHPASVGLLSPDPRRQTSIFTEAPGWPISYLEVLSPLKPKSVAPHDSTMPLHPSNPQDSVHDPPTAFPPSWSHPGHTLLSHGEPNSEEGVEQERAGGQGVEEEMGGGKEEEEEGRGSYASQSSGRGSLGPLSQQSSSPTLPISPETLQESKVGDGRCPSVDENYEWDAADFYLESDVPKAMWTHPNQEGVSRGMKDRRSCPHPKDLDHIGEYQLSPESTCSRDPRLDHDYDTVLF</sequence>
<keyword evidence="2" id="KW-1015">Disulfide bond</keyword>
<feature type="region of interest" description="Disordered" evidence="4">
    <location>
        <begin position="1665"/>
        <end position="1787"/>
    </location>
</feature>
<dbReference type="InterPro" id="IPR013106">
    <property type="entry name" value="Ig_V-set"/>
</dbReference>
<keyword evidence="1" id="KW-0677">Repeat</keyword>
<protein>
    <recommendedName>
        <fullName evidence="10">Protein turtle homolog A-like</fullName>
    </recommendedName>
</protein>
<keyword evidence="3" id="KW-0393">Immunoglobulin domain</keyword>
<evidence type="ECO:0000313" key="8">
    <source>
        <dbReference type="EMBL" id="KAJ8408532.1"/>
    </source>
</evidence>
<evidence type="ECO:0000256" key="1">
    <source>
        <dbReference type="ARBA" id="ARBA00022737"/>
    </source>
</evidence>
<dbReference type="SUPFAM" id="SSF48726">
    <property type="entry name" value="Immunoglobulin"/>
    <property type="match status" value="5"/>
</dbReference>
<dbReference type="InterPro" id="IPR036179">
    <property type="entry name" value="Ig-like_dom_sf"/>
</dbReference>
<feature type="compositionally biased region" description="Polar residues" evidence="4">
    <location>
        <begin position="1187"/>
        <end position="1198"/>
    </location>
</feature>
<feature type="region of interest" description="Disordered" evidence="4">
    <location>
        <begin position="1575"/>
        <end position="1648"/>
    </location>
</feature>
<feature type="domain" description="Fibronectin type-III" evidence="7">
    <location>
        <begin position="511"/>
        <end position="606"/>
    </location>
</feature>
<dbReference type="PANTHER" id="PTHR44170">
    <property type="entry name" value="PROTEIN SIDEKICK"/>
    <property type="match status" value="1"/>
</dbReference>
<feature type="region of interest" description="Disordered" evidence="4">
    <location>
        <begin position="762"/>
        <end position="783"/>
    </location>
</feature>
<dbReference type="InterPro" id="IPR013783">
    <property type="entry name" value="Ig-like_fold"/>
</dbReference>
<feature type="region of interest" description="Disordered" evidence="4">
    <location>
        <begin position="840"/>
        <end position="910"/>
    </location>
</feature>
<feature type="compositionally biased region" description="Polar residues" evidence="4">
    <location>
        <begin position="1532"/>
        <end position="1550"/>
    </location>
</feature>
<evidence type="ECO:0000259" key="7">
    <source>
        <dbReference type="PROSITE" id="PS50853"/>
    </source>
</evidence>
<dbReference type="InterPro" id="IPR007110">
    <property type="entry name" value="Ig-like_dom"/>
</dbReference>
<feature type="domain" description="Ig-like" evidence="6">
    <location>
        <begin position="231"/>
        <end position="322"/>
    </location>
</feature>
<dbReference type="InterPro" id="IPR003599">
    <property type="entry name" value="Ig_sub"/>
</dbReference>
<evidence type="ECO:0000259" key="6">
    <source>
        <dbReference type="PROSITE" id="PS50835"/>
    </source>
</evidence>
<evidence type="ECO:0000256" key="5">
    <source>
        <dbReference type="SAM" id="SignalP"/>
    </source>
</evidence>
<dbReference type="Pfam" id="PF00041">
    <property type="entry name" value="fn3"/>
    <property type="match status" value="2"/>
</dbReference>
<dbReference type="InterPro" id="IPR003961">
    <property type="entry name" value="FN3_dom"/>
</dbReference>
<gene>
    <name evidence="8" type="ORF">AAFF_G00251670</name>
</gene>
<dbReference type="FunFam" id="2.60.40.10:FF:000323">
    <property type="entry name" value="Immunoglobulin superfamily member 9B"/>
    <property type="match status" value="1"/>
</dbReference>
<evidence type="ECO:0000256" key="2">
    <source>
        <dbReference type="ARBA" id="ARBA00023157"/>
    </source>
</evidence>
<feature type="region of interest" description="Disordered" evidence="4">
    <location>
        <begin position="1179"/>
        <end position="1252"/>
    </location>
</feature>
<dbReference type="PANTHER" id="PTHR44170:SF48">
    <property type="entry name" value="PROTEIN TURTLE HOMOLOG A"/>
    <property type="match status" value="1"/>
</dbReference>
<dbReference type="PROSITE" id="PS50835">
    <property type="entry name" value="IG_LIKE"/>
    <property type="match status" value="5"/>
</dbReference>
<feature type="domain" description="Ig-like" evidence="6">
    <location>
        <begin position="20"/>
        <end position="125"/>
    </location>
</feature>
<dbReference type="InterPro" id="IPR013098">
    <property type="entry name" value="Ig_I-set"/>
</dbReference>
<feature type="compositionally biased region" description="Polar residues" evidence="4">
    <location>
        <begin position="1474"/>
        <end position="1486"/>
    </location>
</feature>
<proteinExistence type="predicted"/>
<dbReference type="CDD" id="cd00096">
    <property type="entry name" value="Ig"/>
    <property type="match status" value="1"/>
</dbReference>
<dbReference type="EMBL" id="JAINUG010000034">
    <property type="protein sequence ID" value="KAJ8408532.1"/>
    <property type="molecule type" value="Genomic_DNA"/>
</dbReference>
<dbReference type="SMART" id="SM00406">
    <property type="entry name" value="IGv"/>
    <property type="match status" value="2"/>
</dbReference>
<dbReference type="Pfam" id="PF13927">
    <property type="entry name" value="Ig_3"/>
    <property type="match status" value="3"/>
</dbReference>
<feature type="compositionally biased region" description="Acidic residues" evidence="4">
    <location>
        <begin position="1726"/>
        <end position="1739"/>
    </location>
</feature>
<dbReference type="Pfam" id="PF07679">
    <property type="entry name" value="I-set"/>
    <property type="match status" value="1"/>
</dbReference>
<feature type="domain" description="Fibronectin type-III" evidence="7">
    <location>
        <begin position="622"/>
        <end position="716"/>
    </location>
</feature>
<evidence type="ECO:0008006" key="10">
    <source>
        <dbReference type="Google" id="ProtNLM"/>
    </source>
</evidence>
<feature type="compositionally biased region" description="Low complexity" evidence="4">
    <location>
        <begin position="1746"/>
        <end position="1769"/>
    </location>
</feature>
<evidence type="ECO:0000313" key="9">
    <source>
        <dbReference type="Proteomes" id="UP001221898"/>
    </source>
</evidence>
<feature type="region of interest" description="Disordered" evidence="4">
    <location>
        <begin position="1339"/>
        <end position="1363"/>
    </location>
</feature>
<feature type="compositionally biased region" description="Polar residues" evidence="4">
    <location>
        <begin position="1443"/>
        <end position="1455"/>
    </location>
</feature>
<keyword evidence="5" id="KW-0732">Signal</keyword>
<dbReference type="SUPFAM" id="SSF49265">
    <property type="entry name" value="Fibronectin type III"/>
    <property type="match status" value="1"/>
</dbReference>
<dbReference type="SMART" id="SM00060">
    <property type="entry name" value="FN3"/>
    <property type="match status" value="2"/>
</dbReference>
<feature type="region of interest" description="Disordered" evidence="4">
    <location>
        <begin position="1411"/>
        <end position="1559"/>
    </location>
</feature>
<feature type="region of interest" description="Disordered" evidence="4">
    <location>
        <begin position="1036"/>
        <end position="1069"/>
    </location>
</feature>
<comment type="caution">
    <text evidence="8">The sequence shown here is derived from an EMBL/GenBank/DDBJ whole genome shotgun (WGS) entry which is preliminary data.</text>
</comment>